<dbReference type="SUPFAM" id="SSF56784">
    <property type="entry name" value="HAD-like"/>
    <property type="match status" value="1"/>
</dbReference>
<reference evidence="1 2" key="1">
    <citation type="submission" date="2019-03" db="EMBL/GenBank/DDBJ databases">
        <title>New insights into Acidothiobacillus thiooxidans sulfur metabolism through coupled gene expression, solution geochemistry, microscopy and spectroscopy analyses.</title>
        <authorList>
            <person name="Camacho D."/>
            <person name="Frazao R."/>
            <person name="Fouillen A."/>
            <person name="Nanci A."/>
            <person name="Lang B.F."/>
            <person name="Apte S.C."/>
            <person name="Baron C."/>
            <person name="Warren L.A."/>
        </authorList>
    </citation>
    <scope>NUCLEOTIDE SEQUENCE [LARGE SCALE GENOMIC DNA]</scope>
    <source>
        <strain evidence="1 2">ATCC 19377</strain>
    </source>
</reference>
<dbReference type="Pfam" id="PF12710">
    <property type="entry name" value="HAD"/>
    <property type="match status" value="1"/>
</dbReference>
<dbReference type="InterPro" id="IPR036412">
    <property type="entry name" value="HAD-like_sf"/>
</dbReference>
<dbReference type="EC" id="3.1.3.87" evidence="1"/>
<dbReference type="AlphaFoldDB" id="A0A543Q183"/>
<gene>
    <name evidence="1" type="primary">mtnX</name>
    <name evidence="1" type="ORF">DLNHIDIE_02895</name>
</gene>
<dbReference type="GO" id="GO:0043716">
    <property type="term" value="F:2-hydroxy-3-keto-5-methylthiopentenyl-1-phosphate phosphatase activity"/>
    <property type="evidence" value="ECO:0007669"/>
    <property type="project" value="UniProtKB-EC"/>
</dbReference>
<dbReference type="PANTHER" id="PTHR43344:SF21">
    <property type="entry name" value="POLYOL PHOSPHATE PHOSPHATASE PYP1"/>
    <property type="match status" value="1"/>
</dbReference>
<dbReference type="GO" id="GO:0006564">
    <property type="term" value="P:L-serine biosynthetic process"/>
    <property type="evidence" value="ECO:0007669"/>
    <property type="project" value="TreeGrafter"/>
</dbReference>
<comment type="caution">
    <text evidence="1">The sequence shown here is derived from an EMBL/GenBank/DDBJ whole genome shotgun (WGS) entry which is preliminary data.</text>
</comment>
<dbReference type="GO" id="GO:0000287">
    <property type="term" value="F:magnesium ion binding"/>
    <property type="evidence" value="ECO:0007669"/>
    <property type="project" value="TreeGrafter"/>
</dbReference>
<name>A0A543Q183_ACITH</name>
<evidence type="ECO:0000313" key="2">
    <source>
        <dbReference type="Proteomes" id="UP000315403"/>
    </source>
</evidence>
<protein>
    <submittedName>
        <fullName evidence="1">2-hydroxy-3-keto-5-methylthiopentenyl-1-phosphate phosphatase</fullName>
        <ecNumber evidence="1">3.1.3.87</ecNumber>
    </submittedName>
</protein>
<organism evidence="1 2">
    <name type="scientific">Acidithiobacillus thiooxidans ATCC 19377</name>
    <dbReference type="NCBI Taxonomy" id="637390"/>
    <lineage>
        <taxon>Bacteria</taxon>
        <taxon>Pseudomonadati</taxon>
        <taxon>Pseudomonadota</taxon>
        <taxon>Acidithiobacillia</taxon>
        <taxon>Acidithiobacillales</taxon>
        <taxon>Acidithiobacillaceae</taxon>
        <taxon>Acidithiobacillus</taxon>
    </lineage>
</organism>
<sequence>MGGRLMLSKAIFCDFDGTITEQEIFVALMRHFAPGAAAQVLPEIYAQRLGLREGLPRILEGIPSQRWPEMEDFVRGTALRPGLEHLLASARQAAVPFIVVTGGFTRMAEIVLEPYRAEIHAIHGLEVDCSGPTLRVFSPWQDAHELVAKRQVLAHYQPRTALCIGDSITDLRVARDCPLVCARDRLAQYLQEEGKAFIPFETLDDVNAALAARGWWKEGADAP</sequence>
<dbReference type="GO" id="GO:0005737">
    <property type="term" value="C:cytoplasm"/>
    <property type="evidence" value="ECO:0007669"/>
    <property type="project" value="TreeGrafter"/>
</dbReference>
<accession>A0A543Q183</accession>
<dbReference type="PANTHER" id="PTHR43344">
    <property type="entry name" value="PHOSPHOSERINE PHOSPHATASE"/>
    <property type="match status" value="1"/>
</dbReference>
<dbReference type="Gene3D" id="3.40.50.1000">
    <property type="entry name" value="HAD superfamily/HAD-like"/>
    <property type="match status" value="1"/>
</dbReference>
<dbReference type="InterPro" id="IPR023214">
    <property type="entry name" value="HAD_sf"/>
</dbReference>
<dbReference type="NCBIfam" id="TIGR01488">
    <property type="entry name" value="HAD-SF-IB"/>
    <property type="match status" value="1"/>
</dbReference>
<evidence type="ECO:0000313" key="1">
    <source>
        <dbReference type="EMBL" id="TQN50094.1"/>
    </source>
</evidence>
<keyword evidence="1" id="KW-0378">Hydrolase</keyword>
<proteinExistence type="predicted"/>
<dbReference type="EMBL" id="SZUV01000002">
    <property type="protein sequence ID" value="TQN50094.1"/>
    <property type="molecule type" value="Genomic_DNA"/>
</dbReference>
<dbReference type="GO" id="GO:0036424">
    <property type="term" value="F:L-phosphoserine phosphatase activity"/>
    <property type="evidence" value="ECO:0007669"/>
    <property type="project" value="TreeGrafter"/>
</dbReference>
<dbReference type="InterPro" id="IPR050582">
    <property type="entry name" value="HAD-like_SerB"/>
</dbReference>
<dbReference type="Proteomes" id="UP000315403">
    <property type="component" value="Unassembled WGS sequence"/>
</dbReference>
<dbReference type="Gene3D" id="3.90.1470.20">
    <property type="match status" value="1"/>
</dbReference>